<organism evidence="2">
    <name type="scientific">freshwater metagenome</name>
    <dbReference type="NCBI Taxonomy" id="449393"/>
    <lineage>
        <taxon>unclassified sequences</taxon>
        <taxon>metagenomes</taxon>
        <taxon>ecological metagenomes</taxon>
    </lineage>
</organism>
<evidence type="ECO:0000256" key="1">
    <source>
        <dbReference type="SAM" id="MobiDB-lite"/>
    </source>
</evidence>
<accession>A0A6J6C0K1</accession>
<sequence>MTTPPGANYGNEENDNNEDDTELVNAEFDSIVAGLSLDQSSPRTYLDELDEIEREEAVSLNSERALYADVPEERIPLHLKLNTIFEAVKKWWDGENRNEGEDGARL</sequence>
<gene>
    <name evidence="2" type="ORF">UFOPK1440_00714</name>
</gene>
<name>A0A6J6C0K1_9ZZZZ</name>
<proteinExistence type="predicted"/>
<feature type="region of interest" description="Disordered" evidence="1">
    <location>
        <begin position="1"/>
        <end position="21"/>
    </location>
</feature>
<protein>
    <submittedName>
        <fullName evidence="2">Unannotated protein</fullName>
    </submittedName>
</protein>
<reference evidence="2" key="1">
    <citation type="submission" date="2020-05" db="EMBL/GenBank/DDBJ databases">
        <authorList>
            <person name="Chiriac C."/>
            <person name="Salcher M."/>
            <person name="Ghai R."/>
            <person name="Kavagutti S V."/>
        </authorList>
    </citation>
    <scope>NUCLEOTIDE SEQUENCE</scope>
</reference>
<feature type="compositionally biased region" description="Acidic residues" evidence="1">
    <location>
        <begin position="12"/>
        <end position="21"/>
    </location>
</feature>
<evidence type="ECO:0000313" key="2">
    <source>
        <dbReference type="EMBL" id="CAB4544911.1"/>
    </source>
</evidence>
<dbReference type="EMBL" id="CAEZSP010000032">
    <property type="protein sequence ID" value="CAB4544911.1"/>
    <property type="molecule type" value="Genomic_DNA"/>
</dbReference>
<dbReference type="AlphaFoldDB" id="A0A6J6C0K1"/>